<protein>
    <recommendedName>
        <fullName evidence="4">histidine kinase</fullName>
        <ecNumber evidence="4">2.7.13.3</ecNumber>
    </recommendedName>
</protein>
<dbReference type="FunFam" id="1.10.287.130:FF:000001">
    <property type="entry name" value="Two-component sensor histidine kinase"/>
    <property type="match status" value="1"/>
</dbReference>
<comment type="cofactor">
    <cofactor evidence="2">
        <name>a divalent metal cation</name>
        <dbReference type="ChEBI" id="CHEBI:60240"/>
    </cofactor>
</comment>
<dbReference type="SUPFAM" id="SSF55874">
    <property type="entry name" value="ATPase domain of HSP90 chaperone/DNA topoisomerase II/histidine kinase"/>
    <property type="match status" value="1"/>
</dbReference>
<dbReference type="InterPro" id="IPR003594">
    <property type="entry name" value="HATPase_dom"/>
</dbReference>
<keyword evidence="22" id="KW-1185">Reference proteome</keyword>
<keyword evidence="6" id="KW-0808">Transferase</keyword>
<evidence type="ECO:0000256" key="4">
    <source>
        <dbReference type="ARBA" id="ARBA00012438"/>
    </source>
</evidence>
<dbReference type="InterPro" id="IPR004358">
    <property type="entry name" value="Sig_transdc_His_kin-like_C"/>
</dbReference>
<dbReference type="CDD" id="cd00075">
    <property type="entry name" value="HATPase"/>
    <property type="match status" value="1"/>
</dbReference>
<keyword evidence="8 16" id="KW-0418">Kinase</keyword>
<dbReference type="InterPro" id="IPR036097">
    <property type="entry name" value="HisK_dim/P_sf"/>
</dbReference>
<dbReference type="InterPro" id="IPR003661">
    <property type="entry name" value="HisK_dim/P_dom"/>
</dbReference>
<dbReference type="PROSITE" id="PS50109">
    <property type="entry name" value="HIS_KIN"/>
    <property type="match status" value="1"/>
</dbReference>
<dbReference type="SMART" id="SM00304">
    <property type="entry name" value="HAMP"/>
    <property type="match status" value="1"/>
</dbReference>
<dbReference type="GO" id="GO:0005509">
    <property type="term" value="F:calcium ion binding"/>
    <property type="evidence" value="ECO:0007669"/>
    <property type="project" value="UniProtKB-ARBA"/>
</dbReference>
<dbReference type="EMBL" id="CTEF01000009">
    <property type="protein sequence ID" value="CQD25107.1"/>
    <property type="molecule type" value="Genomic_DNA"/>
</dbReference>
<dbReference type="OrthoDB" id="9786919at2"/>
<reference evidence="17 20" key="4">
    <citation type="submission" date="2016-06" db="EMBL/GenBank/DDBJ databases">
        <authorList>
            <person name="Kjaerup R.B."/>
            <person name="Dalgaard T.S."/>
            <person name="Juul-Madsen H.R."/>
        </authorList>
    </citation>
    <scope>NUCLEOTIDE SEQUENCE [LARGE SCALE GENOMIC DNA]</scope>
    <source>
        <strain evidence="17 20">ACS1953</strain>
    </source>
</reference>
<reference evidence="15 21" key="1">
    <citation type="submission" date="2015-03" db="EMBL/GenBank/DDBJ databases">
        <authorList>
            <person name="Murphy D."/>
        </authorList>
    </citation>
    <scope>NUCLEOTIDE SEQUENCE [LARGE SCALE GENOMIC DNA]</scope>
    <source>
        <strain evidence="15 21">D16</strain>
    </source>
</reference>
<dbReference type="RefSeq" id="WP_019347173.1">
    <property type="nucleotide sequence ID" value="NZ_AGSZ01000505.1"/>
</dbReference>
<dbReference type="Proteomes" id="UP000037594">
    <property type="component" value="Unassembled WGS sequence"/>
</dbReference>
<dbReference type="AlphaFoldDB" id="A0A0J8WLT5"/>
<dbReference type="InterPro" id="IPR036890">
    <property type="entry name" value="HATPase_C_sf"/>
</dbReference>
<dbReference type="PRINTS" id="PR00344">
    <property type="entry name" value="BCTRLSENSOR"/>
</dbReference>
<dbReference type="GeneID" id="44299146"/>
<feature type="transmembrane region" description="Helical" evidence="12">
    <location>
        <begin position="20"/>
        <end position="41"/>
    </location>
</feature>
<reference evidence="16 19" key="2">
    <citation type="submission" date="2015-06" db="EMBL/GenBank/DDBJ databases">
        <title>Genome sequence of Mycobacterium conceptionense strain MLE.</title>
        <authorList>
            <person name="Greninger A.L."/>
            <person name="Cunningham G."/>
            <person name="Chiu C.Y."/>
            <person name="Miller S."/>
        </authorList>
    </citation>
    <scope>NUCLEOTIDE SEQUENCE [LARGE SCALE GENOMIC DNA]</scope>
    <source>
        <strain evidence="16 19">MLE</strain>
    </source>
</reference>
<evidence type="ECO:0000313" key="17">
    <source>
        <dbReference type="EMBL" id="OBF19957.1"/>
    </source>
</evidence>
<dbReference type="PROSITE" id="PS50885">
    <property type="entry name" value="HAMP"/>
    <property type="match status" value="1"/>
</dbReference>
<accession>A0A0J8WLT5</accession>
<evidence type="ECO:0000256" key="5">
    <source>
        <dbReference type="ARBA" id="ARBA00022553"/>
    </source>
</evidence>
<evidence type="ECO:0000256" key="3">
    <source>
        <dbReference type="ARBA" id="ARBA00004236"/>
    </source>
</evidence>
<dbReference type="InterPro" id="IPR050428">
    <property type="entry name" value="TCS_sensor_his_kinase"/>
</dbReference>
<keyword evidence="10" id="KW-0902">Two-component regulatory system</keyword>
<dbReference type="Pfam" id="PF00512">
    <property type="entry name" value="HisKA"/>
    <property type="match status" value="1"/>
</dbReference>
<feature type="transmembrane region" description="Helical" evidence="12">
    <location>
        <begin position="180"/>
        <end position="201"/>
    </location>
</feature>
<comment type="subcellular location">
    <subcellularLocation>
        <location evidence="3">Cell membrane</location>
    </subcellularLocation>
</comment>
<dbReference type="GO" id="GO:0000155">
    <property type="term" value="F:phosphorelay sensor kinase activity"/>
    <property type="evidence" value="ECO:0007669"/>
    <property type="project" value="InterPro"/>
</dbReference>
<evidence type="ECO:0000313" key="18">
    <source>
        <dbReference type="EMBL" id="ORV21699.1"/>
    </source>
</evidence>
<comment type="catalytic activity">
    <reaction evidence="1">
        <text>ATP + protein L-histidine = ADP + protein N-phospho-L-histidine.</text>
        <dbReference type="EC" id="2.7.13.3"/>
    </reaction>
</comment>
<dbReference type="SMART" id="SM00387">
    <property type="entry name" value="HATPase_c"/>
    <property type="match status" value="1"/>
</dbReference>
<evidence type="ECO:0000313" key="19">
    <source>
        <dbReference type="Proteomes" id="UP000037594"/>
    </source>
</evidence>
<reference evidence="18 22" key="3">
    <citation type="submission" date="2016-01" db="EMBL/GenBank/DDBJ databases">
        <title>The new phylogeny of the genus Mycobacterium.</title>
        <authorList>
            <person name="Tarcisio F."/>
            <person name="Conor M."/>
            <person name="Antonella G."/>
            <person name="Elisabetta G."/>
            <person name="Giulia F.S."/>
            <person name="Sara T."/>
            <person name="Anna F."/>
            <person name="Clotilde B."/>
            <person name="Roberto B."/>
            <person name="Veronica D.S."/>
            <person name="Fabio R."/>
            <person name="Monica P."/>
            <person name="Olivier J."/>
            <person name="Enrico T."/>
            <person name="Nicola S."/>
        </authorList>
    </citation>
    <scope>NUCLEOTIDE SEQUENCE [LARGE SCALE GENOMIC DNA]</scope>
    <source>
        <strain evidence="18 22">CCUG 50187</strain>
    </source>
</reference>
<dbReference type="EMBL" id="LZHX01000056">
    <property type="protein sequence ID" value="OBF19957.1"/>
    <property type="molecule type" value="Genomic_DNA"/>
</dbReference>
<dbReference type="EC" id="2.7.13.3" evidence="4"/>
<dbReference type="PANTHER" id="PTHR45436">
    <property type="entry name" value="SENSOR HISTIDINE KINASE YKOH"/>
    <property type="match status" value="1"/>
</dbReference>
<evidence type="ECO:0000313" key="15">
    <source>
        <dbReference type="EMBL" id="CQD25107.1"/>
    </source>
</evidence>
<dbReference type="Proteomes" id="UP000193811">
    <property type="component" value="Unassembled WGS sequence"/>
</dbReference>
<dbReference type="FunFam" id="3.30.565.10:FF:000006">
    <property type="entry name" value="Sensor histidine kinase WalK"/>
    <property type="match status" value="1"/>
</dbReference>
<sequence length="496" mass="53064">MIGKQRRWWVPGTVRRQVLFGVCAVVTAVLLAVGAISVLSVRSYVNSTSDAELARSLTAFTHIYSKLKQNGTGSQHSPDPATTEELTEFIGQGPGNLIAVLRKGTVVESALFSDTGADPAPQDVVGVIESQAWSDGPPRTFEFPNLGFYRVQSREAEGGDRLVSAVSLNRAEEVVAAKTIATVGLIVIALVVTSIGTVLVVDYALRPLRRVAATAARVATLPLADDEHRITARVDEADTDPDNEVGIVGDALNRLLVNVDGALAQRAESDRRIRQFLTDASHELRTPLAAIRGYAELTRQDSVELPPTSEYAFARIEAEAQRMSGLVGDLLLMSRLDEGQDLLADEVDLCDVVAAAVNDASVSGPDHRWSTTVPTAPVWISGDRDRLHQLLSNLLTNARVHTPAGTTVRTSVTVGDDGFVEVTVADDGTGIDPDLLPRLFERFVRAHNSRSGEIASTGLGLAIVASIAEAHHGSVSAESEYGQTVFRVKLPLTSND</sequence>
<dbReference type="Gene3D" id="6.10.340.10">
    <property type="match status" value="1"/>
</dbReference>
<keyword evidence="7 12" id="KW-0812">Transmembrane</keyword>
<evidence type="ECO:0000256" key="8">
    <source>
        <dbReference type="ARBA" id="ARBA00022777"/>
    </source>
</evidence>
<dbReference type="InterPro" id="IPR003660">
    <property type="entry name" value="HAMP_dom"/>
</dbReference>
<dbReference type="EMBL" id="LQOP01000029">
    <property type="protein sequence ID" value="ORV21699.1"/>
    <property type="molecule type" value="Genomic_DNA"/>
</dbReference>
<evidence type="ECO:0000256" key="12">
    <source>
        <dbReference type="SAM" id="Phobius"/>
    </source>
</evidence>
<evidence type="ECO:0000259" key="14">
    <source>
        <dbReference type="PROSITE" id="PS50885"/>
    </source>
</evidence>
<dbReference type="EMBL" id="LFOD01000063">
    <property type="protein sequence ID" value="KMV13974.1"/>
    <property type="molecule type" value="Genomic_DNA"/>
</dbReference>
<keyword evidence="11 12" id="KW-0472">Membrane</keyword>
<dbReference type="Proteomes" id="UP000182227">
    <property type="component" value="Unassembled WGS sequence"/>
</dbReference>
<evidence type="ECO:0000256" key="7">
    <source>
        <dbReference type="ARBA" id="ARBA00022692"/>
    </source>
</evidence>
<evidence type="ECO:0000313" key="20">
    <source>
        <dbReference type="Proteomes" id="UP000093779"/>
    </source>
</evidence>
<dbReference type="Gene3D" id="3.30.565.10">
    <property type="entry name" value="Histidine kinase-like ATPase, C-terminal domain"/>
    <property type="match status" value="1"/>
</dbReference>
<evidence type="ECO:0000313" key="16">
    <source>
        <dbReference type="EMBL" id="KMV13974.1"/>
    </source>
</evidence>
<dbReference type="SUPFAM" id="SSF47384">
    <property type="entry name" value="Homodimeric domain of signal transducing histidine kinase"/>
    <property type="match status" value="1"/>
</dbReference>
<evidence type="ECO:0000313" key="21">
    <source>
        <dbReference type="Proteomes" id="UP000182227"/>
    </source>
</evidence>
<keyword evidence="5" id="KW-0597">Phosphoprotein</keyword>
<organism evidence="16 19">
    <name type="scientific">Mycolicibacterium conceptionense</name>
    <dbReference type="NCBI Taxonomy" id="451644"/>
    <lineage>
        <taxon>Bacteria</taxon>
        <taxon>Bacillati</taxon>
        <taxon>Actinomycetota</taxon>
        <taxon>Actinomycetes</taxon>
        <taxon>Mycobacteriales</taxon>
        <taxon>Mycobacteriaceae</taxon>
        <taxon>Mycolicibacterium</taxon>
    </lineage>
</organism>
<feature type="domain" description="HAMP" evidence="14">
    <location>
        <begin position="202"/>
        <end position="264"/>
    </location>
</feature>
<dbReference type="Pfam" id="PF02518">
    <property type="entry name" value="HATPase_c"/>
    <property type="match status" value="1"/>
</dbReference>
<evidence type="ECO:0000256" key="6">
    <source>
        <dbReference type="ARBA" id="ARBA00022679"/>
    </source>
</evidence>
<name>A0A0J8WLT5_9MYCO</name>
<keyword evidence="9 12" id="KW-1133">Transmembrane helix</keyword>
<evidence type="ECO:0000256" key="11">
    <source>
        <dbReference type="ARBA" id="ARBA00023136"/>
    </source>
</evidence>
<evidence type="ECO:0000259" key="13">
    <source>
        <dbReference type="PROSITE" id="PS50109"/>
    </source>
</evidence>
<dbReference type="GO" id="GO:0005886">
    <property type="term" value="C:plasma membrane"/>
    <property type="evidence" value="ECO:0007669"/>
    <property type="project" value="UniProtKB-SubCell"/>
</dbReference>
<evidence type="ECO:0000313" key="22">
    <source>
        <dbReference type="Proteomes" id="UP000193811"/>
    </source>
</evidence>
<dbReference type="PATRIC" id="fig|451644.5.peg.6668"/>
<dbReference type="CDD" id="cd00082">
    <property type="entry name" value="HisKA"/>
    <property type="match status" value="1"/>
</dbReference>
<evidence type="ECO:0000256" key="9">
    <source>
        <dbReference type="ARBA" id="ARBA00022989"/>
    </source>
</evidence>
<gene>
    <name evidence="17" type="ORF">A5726_16705</name>
    <name evidence="16" type="ORF">ACT17_32465</name>
    <name evidence="18" type="ORF">AWB98_26970</name>
    <name evidence="15" type="ORF">BN970_06905</name>
</gene>
<dbReference type="InterPro" id="IPR005467">
    <property type="entry name" value="His_kinase_dom"/>
</dbReference>
<proteinExistence type="predicted"/>
<evidence type="ECO:0000256" key="2">
    <source>
        <dbReference type="ARBA" id="ARBA00001968"/>
    </source>
</evidence>
<evidence type="ECO:0000256" key="1">
    <source>
        <dbReference type="ARBA" id="ARBA00000085"/>
    </source>
</evidence>
<dbReference type="PANTHER" id="PTHR45436:SF5">
    <property type="entry name" value="SENSOR HISTIDINE KINASE TRCS"/>
    <property type="match status" value="1"/>
</dbReference>
<dbReference type="Gene3D" id="1.10.287.130">
    <property type="match status" value="1"/>
</dbReference>
<dbReference type="Proteomes" id="UP000093779">
    <property type="component" value="Unassembled WGS sequence"/>
</dbReference>
<evidence type="ECO:0000256" key="10">
    <source>
        <dbReference type="ARBA" id="ARBA00023012"/>
    </source>
</evidence>
<dbReference type="SMART" id="SM00388">
    <property type="entry name" value="HisKA"/>
    <property type="match status" value="1"/>
</dbReference>
<feature type="domain" description="Histidine kinase" evidence="13">
    <location>
        <begin position="279"/>
        <end position="494"/>
    </location>
</feature>